<dbReference type="AlphaFoldDB" id="A0A4P6EZA2"/>
<gene>
    <name evidence="2" type="ORF">ET471_00890</name>
</gene>
<organism evidence="2 3">
    <name type="scientific">Xylanimonas protaetiae</name>
    <dbReference type="NCBI Taxonomy" id="2509457"/>
    <lineage>
        <taxon>Bacteria</taxon>
        <taxon>Bacillati</taxon>
        <taxon>Actinomycetota</taxon>
        <taxon>Actinomycetes</taxon>
        <taxon>Micrococcales</taxon>
        <taxon>Promicromonosporaceae</taxon>
        <taxon>Xylanimonas</taxon>
    </lineage>
</organism>
<name>A0A4P6EZA2_9MICO</name>
<feature type="transmembrane region" description="Helical" evidence="1">
    <location>
        <begin position="247"/>
        <end position="266"/>
    </location>
</feature>
<feature type="transmembrane region" description="Helical" evidence="1">
    <location>
        <begin position="692"/>
        <end position="716"/>
    </location>
</feature>
<evidence type="ECO:0008006" key="4">
    <source>
        <dbReference type="Google" id="ProtNLM"/>
    </source>
</evidence>
<proteinExistence type="predicted"/>
<evidence type="ECO:0000256" key="1">
    <source>
        <dbReference type="SAM" id="Phobius"/>
    </source>
</evidence>
<evidence type="ECO:0000313" key="2">
    <source>
        <dbReference type="EMBL" id="QAY68780.1"/>
    </source>
</evidence>
<feature type="transmembrane region" description="Helical" evidence="1">
    <location>
        <begin position="658"/>
        <end position="680"/>
    </location>
</feature>
<dbReference type="EMBL" id="CP035493">
    <property type="protein sequence ID" value="QAY68780.1"/>
    <property type="molecule type" value="Genomic_DNA"/>
</dbReference>
<feature type="transmembrane region" description="Helical" evidence="1">
    <location>
        <begin position="361"/>
        <end position="389"/>
    </location>
</feature>
<feature type="transmembrane region" description="Helical" evidence="1">
    <location>
        <begin position="330"/>
        <end position="349"/>
    </location>
</feature>
<keyword evidence="1" id="KW-0812">Transmembrane</keyword>
<keyword evidence="1" id="KW-0472">Membrane</keyword>
<feature type="transmembrane region" description="Helical" evidence="1">
    <location>
        <begin position="419"/>
        <end position="442"/>
    </location>
</feature>
<protein>
    <recommendedName>
        <fullName evidence="4">FtsX-like permease family protein</fullName>
    </recommendedName>
</protein>
<dbReference type="RefSeq" id="WP_129186182.1">
    <property type="nucleotide sequence ID" value="NZ_CP035493.1"/>
</dbReference>
<reference evidence="2 3" key="1">
    <citation type="submission" date="2019-01" db="EMBL/GenBank/DDBJ databases">
        <title>Genome sequencing of strain FW10M-9.</title>
        <authorList>
            <person name="Heo J."/>
            <person name="Kim S.-J."/>
            <person name="Kim J.-S."/>
            <person name="Hong S.-B."/>
            <person name="Kwon S.-W."/>
        </authorList>
    </citation>
    <scope>NUCLEOTIDE SEQUENCE [LARGE SCALE GENOMIC DNA]</scope>
    <source>
        <strain evidence="2 3">FW10M-9</strain>
    </source>
</reference>
<sequence>MAVTYPHKAAVLARLVRPRGPVRWIRAFVIALAVLTIGSVAASAVIASAVYDGRMDRALARSGQMTESEAVPPMALLATGWEFIDHQYIGVYYYVRVDPGAPPPPGLTEWPDPGQIAVSAALKDLDEGGLIAARYGPIAAVIDRAALVSPGERLLYVFRSAEQVDESSFVPISAWHGGGSVVGEILYQQPLTTFLAAMVPFPLIGGVVLAVGGARLGDRDVGGALRVLERIGASPWQRARAILAGNAWALLAGATAAVALAAWAVTSGLHLPMVGFEILASDLRPHAGAVVAAAAVGCMVAACAVALASARRHQPTRVRKAGRARQRSRFGSAALCVTMLGALIPIALLSVRTDLDWAQPVILFATVAITVGILVTLPGLIDAILGLAVRGLSAWVRRRGGAGQLIGVRQLERHRSASVRVGSVVAAGTVIVVLLSSVAMSFGVDRDAAATAAALDGHLVAATARDGRSSLHALDNLPSGFVAVDFWLDGLDSDTEIVQRATTSDEVLERLGLTAGSTIDQARADIDPVALDYLVSVGLGATPIETESAPAGGSLETYFFRIDGGLIDRVELAVAVTDEIAPLPVVETPGDSWLVGSMVAYDQARWLSFFGLVGVLLVLVGAFANTTAEIIRSADEIAPLTTVGIDRSAITTIIGVRLMPAVVIGLVLAVAASAVTAYPIRPSVYGYELPWAVILGTAAFAGLASLAVWWVVAAIVSTAARTWLPGQSVPDDLTI</sequence>
<feature type="transmembrane region" description="Helical" evidence="1">
    <location>
        <begin position="286"/>
        <end position="309"/>
    </location>
</feature>
<feature type="transmembrane region" description="Helical" evidence="1">
    <location>
        <begin position="24"/>
        <end position="51"/>
    </location>
</feature>
<dbReference type="OrthoDB" id="5143819at2"/>
<keyword evidence="3" id="KW-1185">Reference proteome</keyword>
<dbReference type="Proteomes" id="UP000292118">
    <property type="component" value="Chromosome"/>
</dbReference>
<evidence type="ECO:0000313" key="3">
    <source>
        <dbReference type="Proteomes" id="UP000292118"/>
    </source>
</evidence>
<feature type="transmembrane region" description="Helical" evidence="1">
    <location>
        <begin position="606"/>
        <end position="624"/>
    </location>
</feature>
<dbReference type="KEGG" id="xya:ET471_00890"/>
<keyword evidence="1" id="KW-1133">Transmembrane helix</keyword>
<accession>A0A4P6EZA2</accession>